<gene>
    <name evidence="1" type="ORF">MILVUS5_LOCUS13564</name>
</gene>
<evidence type="ECO:0000313" key="2">
    <source>
        <dbReference type="Proteomes" id="UP001177021"/>
    </source>
</evidence>
<evidence type="ECO:0000313" key="1">
    <source>
        <dbReference type="EMBL" id="CAJ2644582.1"/>
    </source>
</evidence>
<dbReference type="Proteomes" id="UP001177021">
    <property type="component" value="Unassembled WGS sequence"/>
</dbReference>
<accession>A0ACB0JM95</accession>
<keyword evidence="2" id="KW-1185">Reference proteome</keyword>
<organism evidence="1 2">
    <name type="scientific">Trifolium pratense</name>
    <name type="common">Red clover</name>
    <dbReference type="NCBI Taxonomy" id="57577"/>
    <lineage>
        <taxon>Eukaryota</taxon>
        <taxon>Viridiplantae</taxon>
        <taxon>Streptophyta</taxon>
        <taxon>Embryophyta</taxon>
        <taxon>Tracheophyta</taxon>
        <taxon>Spermatophyta</taxon>
        <taxon>Magnoliopsida</taxon>
        <taxon>eudicotyledons</taxon>
        <taxon>Gunneridae</taxon>
        <taxon>Pentapetalae</taxon>
        <taxon>rosids</taxon>
        <taxon>fabids</taxon>
        <taxon>Fabales</taxon>
        <taxon>Fabaceae</taxon>
        <taxon>Papilionoideae</taxon>
        <taxon>50 kb inversion clade</taxon>
        <taxon>NPAAA clade</taxon>
        <taxon>Hologalegina</taxon>
        <taxon>IRL clade</taxon>
        <taxon>Trifolieae</taxon>
        <taxon>Trifolium</taxon>
    </lineage>
</organism>
<name>A0ACB0JM95_TRIPR</name>
<sequence>MSYCFLPPHASIHPIIMLHISNYKVCMLIQAIDIHGLYMHSRFLRNCIHKVNYDIMSLLTSLPSQCQLSHYVMIILPIFLLAAILLHQFIHPYKASHEKCSLMVGIAYPKEVYISIFPNFLHLSNYFSLFFSLMRSLLSFISDSGSHRRPPPPENPKSTHPKTSFTQNLLLPLR</sequence>
<protein>
    <submittedName>
        <fullName evidence="1">Uncharacterized protein</fullName>
    </submittedName>
</protein>
<reference evidence="1" key="1">
    <citation type="submission" date="2023-10" db="EMBL/GenBank/DDBJ databases">
        <authorList>
            <person name="Rodriguez Cubillos JULIANA M."/>
            <person name="De Vega J."/>
        </authorList>
    </citation>
    <scope>NUCLEOTIDE SEQUENCE</scope>
</reference>
<proteinExistence type="predicted"/>
<comment type="caution">
    <text evidence="1">The sequence shown here is derived from an EMBL/GenBank/DDBJ whole genome shotgun (WGS) entry which is preliminary data.</text>
</comment>
<dbReference type="EMBL" id="CASHSV030000034">
    <property type="protein sequence ID" value="CAJ2644582.1"/>
    <property type="molecule type" value="Genomic_DNA"/>
</dbReference>